<evidence type="ECO:0000313" key="2">
    <source>
        <dbReference type="Proteomes" id="UP000284177"/>
    </source>
</evidence>
<evidence type="ECO:0008006" key="3">
    <source>
        <dbReference type="Google" id="ProtNLM"/>
    </source>
</evidence>
<dbReference type="InterPro" id="IPR043765">
    <property type="entry name" value="DUF5711"/>
</dbReference>
<proteinExistence type="predicted"/>
<gene>
    <name evidence="1" type="ORF">BET03_11320</name>
</gene>
<keyword evidence="2" id="KW-1185">Reference proteome</keyword>
<sequence length="372" mass="43475">MTRKNNDNKNKIKVGRFILLFIMLILLFSNDIFKEKIHGIFETEKTTLKVNSKKNISLENNSKVKIYGDRFIIYRKNKLICYDMKGIKMWDKTIKYNNPLIYFGEKRLYIADSTMGNVLALNSNGKELWNYSFKLTVEQILEKKGFLLAFTKAGEELDGINVLNSDGKLVSNIIIEKGKILYGNINDNKKNIAITTLSTEEGQLESYLMLYSFIGKEIWEKKFENQILQNVEFIDEDTIVLVSDEEVACVKEKKLLWARDLEGTLLDIVIDKKDKRIMFLWEEDGKYFETVSFKGRTLEKKRVDKEYEYLYYNNGETFLIGEKKIKGIKKGKAFLNFNSDEEIKYFGFIEDKAVIFTQNNVKIMDIVSIKSQ</sequence>
<dbReference type="Proteomes" id="UP000284177">
    <property type="component" value="Unassembled WGS sequence"/>
</dbReference>
<protein>
    <recommendedName>
        <fullName evidence="3">Pyrrolo-quinoline quinone</fullName>
    </recommendedName>
</protein>
<reference evidence="1 2" key="1">
    <citation type="submission" date="2016-08" db="EMBL/GenBank/DDBJ databases">
        <title>Novel Firmicutes and Novel Genomes.</title>
        <authorList>
            <person name="Poppleton D.I."/>
            <person name="Gribaldo S."/>
        </authorList>
    </citation>
    <scope>NUCLEOTIDE SEQUENCE [LARGE SCALE GENOMIC DNA]</scope>
    <source>
        <strain evidence="1 2">CTT3</strain>
    </source>
</reference>
<dbReference type="AlphaFoldDB" id="A0A419T3S2"/>
<dbReference type="Pfam" id="PF18975">
    <property type="entry name" value="DUF5711"/>
    <property type="match status" value="1"/>
</dbReference>
<dbReference type="OrthoDB" id="1953571at2"/>
<comment type="caution">
    <text evidence="1">The sequence shown here is derived from an EMBL/GenBank/DDBJ whole genome shotgun (WGS) entry which is preliminary data.</text>
</comment>
<dbReference type="EMBL" id="MCIB01000013">
    <property type="protein sequence ID" value="RKD32063.1"/>
    <property type="molecule type" value="Genomic_DNA"/>
</dbReference>
<name>A0A419T3S2_9FIRM</name>
<accession>A0A419T3S2</accession>
<evidence type="ECO:0000313" key="1">
    <source>
        <dbReference type="EMBL" id="RKD32063.1"/>
    </source>
</evidence>
<dbReference type="RefSeq" id="WP_120168876.1">
    <property type="nucleotide sequence ID" value="NZ_MCIB01000013.1"/>
</dbReference>
<organism evidence="1 2">
    <name type="scientific">Thermohalobacter berrensis</name>
    <dbReference type="NCBI Taxonomy" id="99594"/>
    <lineage>
        <taxon>Bacteria</taxon>
        <taxon>Bacillati</taxon>
        <taxon>Bacillota</taxon>
        <taxon>Tissierellia</taxon>
        <taxon>Tissierellales</taxon>
        <taxon>Thermohalobacteraceae</taxon>
        <taxon>Thermohalobacter</taxon>
    </lineage>
</organism>